<dbReference type="EMBL" id="MK500323">
    <property type="protein sequence ID" value="QBK85390.1"/>
    <property type="molecule type" value="Genomic_DNA"/>
</dbReference>
<accession>A0A481YQY4</accession>
<dbReference type="InterPro" id="IPR012295">
    <property type="entry name" value="TBP_dom_sf"/>
</dbReference>
<dbReference type="SUPFAM" id="SSF55945">
    <property type="entry name" value="TATA-box binding protein-like"/>
    <property type="match status" value="1"/>
</dbReference>
<proteinExistence type="predicted"/>
<dbReference type="Gene3D" id="3.30.310.10">
    <property type="entry name" value="TATA-Binding Protein"/>
    <property type="match status" value="2"/>
</dbReference>
<reference evidence="1" key="1">
    <citation type="journal article" date="2019" name="MBio">
        <title>Virus Genomes from Deep Sea Sediments Expand the Ocean Megavirome and Support Independent Origins of Viral Gigantism.</title>
        <authorList>
            <person name="Backstrom D."/>
            <person name="Yutin N."/>
            <person name="Jorgensen S.L."/>
            <person name="Dharamshi J."/>
            <person name="Homa F."/>
            <person name="Zaremba-Niedwiedzka K."/>
            <person name="Spang A."/>
            <person name="Wolf Y.I."/>
            <person name="Koonin E.V."/>
            <person name="Ettema T.J."/>
        </authorList>
    </citation>
    <scope>NUCLEOTIDE SEQUENCE</scope>
</reference>
<evidence type="ECO:0000313" key="1">
    <source>
        <dbReference type="EMBL" id="QBK85390.1"/>
    </source>
</evidence>
<name>A0A481YQY4_9VIRU</name>
<protein>
    <submittedName>
        <fullName evidence="1">Transcription factor TFIID</fullName>
    </submittedName>
</protein>
<organism evidence="1">
    <name type="scientific">Iridovirus LCIVAC01</name>
    <dbReference type="NCBI Taxonomy" id="2506607"/>
    <lineage>
        <taxon>Viruses</taxon>
        <taxon>Varidnaviria</taxon>
        <taxon>Bamfordvirae</taxon>
        <taxon>Nucleocytoviricota</taxon>
        <taxon>Megaviricetes</taxon>
        <taxon>Pimascovirales</taxon>
        <taxon>Pimascovirales incertae sedis</taxon>
        <taxon>Iridoviridae</taxon>
    </lineage>
</organism>
<gene>
    <name evidence="1" type="ORF">LCIVAC01_01990</name>
</gene>
<sequence length="316" mass="37398">MALIKKLNLTTLPEKIQTFEDIEVSTKTIIAMGNLSINIEKLFEHLPITPYVIVPKKRGRKRKEVMEIPNNDISSGSIITLKYMDNLRGVDLKKRKASKKGKKKYFRNAVTVVMYVVNKFINFKISKNGKFQLTGCKKEFHAHKCIEYIWKHMENIGKNEQIYSITNDETYPRIIFNTVMTNIDFNLGFEVNRENLDRHINQQTEYRSLLETSFGYTGVNIKFPMDQTRDIKLILREFKDGKWSTEETGYKTYLNMLTDKERQRELNKQRYNTFLVFHSGNVIMSGRHVDYMKPQFYRFLKIIDKCKNIIEEKLDI</sequence>